<dbReference type="SUPFAM" id="SSF53067">
    <property type="entry name" value="Actin-like ATPase domain"/>
    <property type="match status" value="1"/>
</dbReference>
<comment type="caution">
    <text evidence="1">The sequence shown here is derived from an EMBL/GenBank/DDBJ whole genome shotgun (WGS) entry which is preliminary data.</text>
</comment>
<reference evidence="1 2" key="1">
    <citation type="submission" date="2014-12" db="EMBL/GenBank/DDBJ databases">
        <title>Draft genome sequence of Terrisporobacter sp. 08-306576, isolated from the blood culture of a bacteremia patient.</title>
        <authorList>
            <person name="Lund L.C."/>
            <person name="Sydenham T.V."/>
            <person name="Hogh S.V."/>
            <person name="Skov M.N."/>
            <person name="Kemp M."/>
            <person name="Justesen U.S."/>
        </authorList>
    </citation>
    <scope>NUCLEOTIDE SEQUENCE [LARGE SCALE GENOMIC DNA]</scope>
    <source>
        <strain evidence="1 2">08-306576</strain>
    </source>
</reference>
<dbReference type="NCBIfam" id="TIGR01319">
    <property type="entry name" value="glmL_fam"/>
    <property type="match status" value="1"/>
</dbReference>
<sequence>MKIILLIDFGSTYTKITAVDLEKEVIVGTASSFTTINTDINEGLHRAIETLEKQTGKLKYDEYLACSSAAGGLKMIASGLVPGVTTTAAKEACLGAGAKVIKVYSFEMTEEDIEEIEKIKPEIFLLAGGTNGGDKKCILHNAKMLSTCKVEFPIIIGGNNEVSNKCKKILKDKETYIVENVMPTFGELNIEPAQNKIRKVFLQRIIYAKGITKTSELISEIIMPTPSALMNAIKLLADGYENENGIGELMAIDLGGATTDVYSVGEGTPKEPNVIYKGIEEPYIKRTVEGDIGMRYSIGGIIDEVGVDNIASVANLTMERANEIIEYLQINPDILPNEKDIEKLDFALSAKAVEIATIRHCGTKEKIYTSNGIAYLQKGKDLTHVKKIILTGGSLINLPCINNILEYACFNEKRQESMRPKNAEILVDKKYILQAMGLLSKSYPKIAIRIMKKELKYDRN</sequence>
<evidence type="ECO:0000313" key="1">
    <source>
        <dbReference type="EMBL" id="KHS58611.1"/>
    </source>
</evidence>
<protein>
    <submittedName>
        <fullName evidence="1">MutL protein</fullName>
    </submittedName>
</protein>
<dbReference type="OrthoDB" id="9769453at2"/>
<keyword evidence="2" id="KW-1185">Reference proteome</keyword>
<dbReference type="Pfam" id="PF13941">
    <property type="entry name" value="MutL"/>
    <property type="match status" value="1"/>
</dbReference>
<dbReference type="RefSeq" id="WP_039678188.1">
    <property type="nucleotide sequence ID" value="NZ_JAWGXO010000004.1"/>
</dbReference>
<dbReference type="EMBL" id="JWHR01000022">
    <property type="protein sequence ID" value="KHS58611.1"/>
    <property type="molecule type" value="Genomic_DNA"/>
</dbReference>
<organism evidence="1 2">
    <name type="scientific">Terrisporobacter othiniensis</name>
    <dbReference type="NCBI Taxonomy" id="1577792"/>
    <lineage>
        <taxon>Bacteria</taxon>
        <taxon>Bacillati</taxon>
        <taxon>Bacillota</taxon>
        <taxon>Clostridia</taxon>
        <taxon>Peptostreptococcales</taxon>
        <taxon>Peptostreptococcaceae</taxon>
        <taxon>Terrisporobacter</taxon>
    </lineage>
</organism>
<gene>
    <name evidence="1" type="ORF">QX51_01725</name>
</gene>
<dbReference type="PIRSF" id="PIRSF004729">
    <property type="entry name" value="MutL"/>
    <property type="match status" value="1"/>
</dbReference>
<name>A0A0B3VP96_9FIRM</name>
<dbReference type="NCBIfam" id="NF040745">
    <property type="entry name" value="accessory_GlmL"/>
    <property type="match status" value="1"/>
</dbReference>
<proteinExistence type="predicted"/>
<dbReference type="InterPro" id="IPR006230">
    <property type="entry name" value="MutL"/>
</dbReference>
<dbReference type="InterPro" id="IPR043129">
    <property type="entry name" value="ATPase_NBD"/>
</dbReference>
<dbReference type="Proteomes" id="UP000031189">
    <property type="component" value="Unassembled WGS sequence"/>
</dbReference>
<evidence type="ECO:0000313" key="2">
    <source>
        <dbReference type="Proteomes" id="UP000031189"/>
    </source>
</evidence>
<dbReference type="STRING" id="1577792.QX51_01725"/>
<accession>A0A0B3VP96</accession>
<dbReference type="AlphaFoldDB" id="A0A0B3VP96"/>